<dbReference type="EMBL" id="ADLW01000010">
    <property type="protein sequence ID" value="EGK05889.1"/>
    <property type="molecule type" value="Genomic_DNA"/>
</dbReference>
<dbReference type="Pfam" id="PF03269">
    <property type="entry name" value="DUF268"/>
    <property type="match status" value="1"/>
</dbReference>
<accession>F8X273</accession>
<gene>
    <name evidence="1" type="ORF">HMPREF9456_02153</name>
</gene>
<evidence type="ECO:0000313" key="2">
    <source>
        <dbReference type="Proteomes" id="UP000006420"/>
    </source>
</evidence>
<comment type="caution">
    <text evidence="1">The sequence shown here is derived from an EMBL/GenBank/DDBJ whole genome shotgun (WGS) entry which is preliminary data.</text>
</comment>
<protein>
    <recommendedName>
        <fullName evidence="3">DUF268 domain-containing protein</fullName>
    </recommendedName>
</protein>
<reference evidence="1 2" key="1">
    <citation type="submission" date="2011-04" db="EMBL/GenBank/DDBJ databases">
        <title>The Genome Sequence of Dysgonomonas mossii DSM 22836.</title>
        <authorList>
            <consortium name="The Broad Institute Genome Sequencing Platform"/>
            <person name="Earl A."/>
            <person name="Ward D."/>
            <person name="Feldgarden M."/>
            <person name="Gevers D."/>
            <person name="Pudlo N."/>
            <person name="Martens E."/>
            <person name="Allen-Vercoe E."/>
            <person name="Young S.K."/>
            <person name="Zeng Q."/>
            <person name="Gargeya S."/>
            <person name="Fitzgerald M."/>
            <person name="Haas B."/>
            <person name="Abouelleil A."/>
            <person name="Alvarado L."/>
            <person name="Arachchi H.M."/>
            <person name="Berlin A."/>
            <person name="Brown A."/>
            <person name="Chapman S.B."/>
            <person name="Chen Z."/>
            <person name="Dunbar C."/>
            <person name="Freedman E."/>
            <person name="Gearin G."/>
            <person name="Gellesch M."/>
            <person name="Goldberg J."/>
            <person name="Griggs A."/>
            <person name="Gujja S."/>
            <person name="Heiman D."/>
            <person name="Howarth C."/>
            <person name="Larson L."/>
            <person name="Lui A."/>
            <person name="MacDonald P.J.P."/>
            <person name="Mehta T."/>
            <person name="Montmayeur A."/>
            <person name="Murphy C."/>
            <person name="Neiman D."/>
            <person name="Pearson M."/>
            <person name="Priest M."/>
            <person name="Roberts A."/>
            <person name="Saif S."/>
            <person name="Shea T."/>
            <person name="Shenoy N."/>
            <person name="Sisk P."/>
            <person name="Stolte C."/>
            <person name="Sykes S."/>
            <person name="Yandava C."/>
            <person name="Wortman J."/>
            <person name="Nusbaum C."/>
            <person name="Birren B."/>
        </authorList>
    </citation>
    <scope>NUCLEOTIDE SEQUENCE [LARGE SCALE GENOMIC DNA]</scope>
    <source>
        <strain evidence="1 2">DSM 22836</strain>
    </source>
</reference>
<name>F8X273_9BACT</name>
<organism evidence="1 2">
    <name type="scientific">Dysgonomonas mossii DSM 22836</name>
    <dbReference type="NCBI Taxonomy" id="742767"/>
    <lineage>
        <taxon>Bacteria</taxon>
        <taxon>Pseudomonadati</taxon>
        <taxon>Bacteroidota</taxon>
        <taxon>Bacteroidia</taxon>
        <taxon>Bacteroidales</taxon>
        <taxon>Dysgonomonadaceae</taxon>
        <taxon>Dysgonomonas</taxon>
    </lineage>
</organism>
<dbReference type="InterPro" id="IPR004951">
    <property type="entry name" value="DUF268_CAE_spp"/>
</dbReference>
<dbReference type="eggNOG" id="COG2226">
    <property type="taxonomic scope" value="Bacteria"/>
</dbReference>
<sequence>MLISRKDSIMKNILSYIRSLNNQSKTKRQKEDKFQKDLVLFNKLGIDYGIQVKNEDLFPCLNDNTEYTGFDAHYIYHPAWAARIVKQISPSIHIDISSTLHFCSILSAFIPVKFYDYRPAILDLDNLNSLKADLMNLPFEDNSIESISCMHTVEHIGLGRYGDPLDPMGDIKAIKELKRVCASGGNLLFVVPVGSPKIMFNAHRIYDCGAIFDHFEGFELKDFSVVLDNSDFIQNPPLEMVRNQSYACGCFWFKKI</sequence>
<evidence type="ECO:0000313" key="1">
    <source>
        <dbReference type="EMBL" id="EGK05889.1"/>
    </source>
</evidence>
<dbReference type="STRING" id="742767.HMPREF9456_02153"/>
<dbReference type="Proteomes" id="UP000006420">
    <property type="component" value="Unassembled WGS sequence"/>
</dbReference>
<proteinExistence type="predicted"/>
<dbReference type="Gene3D" id="3.40.50.150">
    <property type="entry name" value="Vaccinia Virus protein VP39"/>
    <property type="match status" value="1"/>
</dbReference>
<dbReference type="HOGENOM" id="CLU_082690_0_0_10"/>
<dbReference type="SUPFAM" id="SSF53335">
    <property type="entry name" value="S-adenosyl-L-methionine-dependent methyltransferases"/>
    <property type="match status" value="1"/>
</dbReference>
<evidence type="ECO:0008006" key="3">
    <source>
        <dbReference type="Google" id="ProtNLM"/>
    </source>
</evidence>
<keyword evidence="2" id="KW-1185">Reference proteome</keyword>
<dbReference type="InterPro" id="IPR029063">
    <property type="entry name" value="SAM-dependent_MTases_sf"/>
</dbReference>
<dbReference type="OrthoDB" id="9792586at2"/>
<dbReference type="AlphaFoldDB" id="F8X273"/>